<dbReference type="Proteomes" id="UP000522720">
    <property type="component" value="Unassembled WGS sequence"/>
</dbReference>
<dbReference type="InterPro" id="IPR000515">
    <property type="entry name" value="MetI-like"/>
</dbReference>
<name>A0A7X6N092_9STRE</name>
<evidence type="ECO:0000256" key="2">
    <source>
        <dbReference type="ARBA" id="ARBA00022448"/>
    </source>
</evidence>
<sequence>MKKYIFSRILRSLVSIFLVTTLIYTIVYTLVPRRQIFKNDTNYTKMTKTPDKKADYENTIFERMGYIDYYTTRELQDKASSFDSSVTVEGTEANKAIYEAYLKQLGNGWKLHQFQESGQFYATREVPIFQRVFEFYTNLIEVDHPWKVKDASNKDLKRGLSIENDPSVGWSVVGSGTKHKYLLYFNGKFPFIHQNFINLNLGTSYPTYRNTPVLQVITQGQGRKKMSEVTFPNGQKKNSSIDIYSRTYRSPDKADSQTVANFGAGDAYTATLNNYTDPSMIVSSAIIGIVGVIIGYAIGMPLAILMSRYKGRRFDSISTAALTFLMSLPSVALAYIVRTAGSAVGMPNAFPILGAQDPKSYVLPALILGILSVPGLTVWVRRYLIDQHSSDYVRFARAKGLSEKEISYKHIFKNAMVPIVASVPSSIVGVIVGATLTESLFAFPGMGKMMIDSVRASNSAMVVGLTFIFSSLFIFAAMAGDILMTVIDPRINLSVKKGGK</sequence>
<keyword evidence="10" id="KW-1185">Reference proteome</keyword>
<evidence type="ECO:0000256" key="6">
    <source>
        <dbReference type="ARBA" id="ARBA00023136"/>
    </source>
</evidence>
<dbReference type="Pfam" id="PF00528">
    <property type="entry name" value="BPD_transp_1"/>
    <property type="match status" value="1"/>
</dbReference>
<evidence type="ECO:0000256" key="4">
    <source>
        <dbReference type="ARBA" id="ARBA00022692"/>
    </source>
</evidence>
<dbReference type="SUPFAM" id="SSF161098">
    <property type="entry name" value="MetI-like"/>
    <property type="match status" value="1"/>
</dbReference>
<feature type="domain" description="ABC transmembrane type-1" evidence="8">
    <location>
        <begin position="281"/>
        <end position="484"/>
    </location>
</feature>
<keyword evidence="3" id="KW-1003">Cell membrane</keyword>
<feature type="transmembrane region" description="Helical" evidence="7">
    <location>
        <begin position="280"/>
        <end position="305"/>
    </location>
</feature>
<evidence type="ECO:0000256" key="3">
    <source>
        <dbReference type="ARBA" id="ARBA00022475"/>
    </source>
</evidence>
<dbReference type="PROSITE" id="PS50928">
    <property type="entry name" value="ABC_TM1"/>
    <property type="match status" value="1"/>
</dbReference>
<dbReference type="Gene3D" id="1.10.3720.10">
    <property type="entry name" value="MetI-like"/>
    <property type="match status" value="1"/>
</dbReference>
<feature type="transmembrane region" description="Helical" evidence="7">
    <location>
        <begin position="361"/>
        <end position="380"/>
    </location>
</feature>
<protein>
    <submittedName>
        <fullName evidence="9">ABC transporter permease</fullName>
    </submittedName>
</protein>
<evidence type="ECO:0000313" key="10">
    <source>
        <dbReference type="Proteomes" id="UP000522720"/>
    </source>
</evidence>
<dbReference type="CDD" id="cd06261">
    <property type="entry name" value="TM_PBP2"/>
    <property type="match status" value="1"/>
</dbReference>
<dbReference type="GO" id="GO:0055085">
    <property type="term" value="P:transmembrane transport"/>
    <property type="evidence" value="ECO:0007669"/>
    <property type="project" value="InterPro"/>
</dbReference>
<comment type="caution">
    <text evidence="9">The sequence shown here is derived from an EMBL/GenBank/DDBJ whole genome shotgun (WGS) entry which is preliminary data.</text>
</comment>
<dbReference type="PANTHER" id="PTHR30465:SF0">
    <property type="entry name" value="OLIGOPEPTIDE TRANSPORT SYSTEM PERMEASE PROTEIN APPB"/>
    <property type="match status" value="1"/>
</dbReference>
<comment type="similarity">
    <text evidence="7">Belongs to the binding-protein-dependent transport system permease family.</text>
</comment>
<proteinExistence type="inferred from homology"/>
<feature type="transmembrane region" description="Helical" evidence="7">
    <location>
        <begin position="317"/>
        <end position="337"/>
    </location>
</feature>
<keyword evidence="2 7" id="KW-0813">Transport</keyword>
<comment type="subcellular location">
    <subcellularLocation>
        <location evidence="1 7">Cell membrane</location>
        <topology evidence="1 7">Multi-pass membrane protein</topology>
    </subcellularLocation>
</comment>
<feature type="transmembrane region" description="Helical" evidence="7">
    <location>
        <begin position="419"/>
        <end position="443"/>
    </location>
</feature>
<reference evidence="9 10" key="1">
    <citation type="submission" date="2020-04" db="EMBL/GenBank/DDBJ databases">
        <title>MicrobeNet Type strains.</title>
        <authorList>
            <person name="Nicholson A.C."/>
        </authorList>
    </citation>
    <scope>NUCLEOTIDE SEQUENCE [LARGE SCALE GENOMIC DNA]</scope>
    <source>
        <strain evidence="9 10">CCUG 69612</strain>
    </source>
</reference>
<feature type="transmembrane region" description="Helical" evidence="7">
    <location>
        <begin position="12"/>
        <end position="31"/>
    </location>
</feature>
<feature type="transmembrane region" description="Helical" evidence="7">
    <location>
        <begin position="463"/>
        <end position="487"/>
    </location>
</feature>
<evidence type="ECO:0000313" key="9">
    <source>
        <dbReference type="EMBL" id="NKZ20984.1"/>
    </source>
</evidence>
<gene>
    <name evidence="9" type="ORF">HF992_09115</name>
</gene>
<evidence type="ECO:0000256" key="1">
    <source>
        <dbReference type="ARBA" id="ARBA00004651"/>
    </source>
</evidence>
<evidence type="ECO:0000259" key="8">
    <source>
        <dbReference type="PROSITE" id="PS50928"/>
    </source>
</evidence>
<dbReference type="PANTHER" id="PTHR30465">
    <property type="entry name" value="INNER MEMBRANE ABC TRANSPORTER"/>
    <property type="match status" value="1"/>
</dbReference>
<evidence type="ECO:0000256" key="5">
    <source>
        <dbReference type="ARBA" id="ARBA00022989"/>
    </source>
</evidence>
<keyword evidence="5 7" id="KW-1133">Transmembrane helix</keyword>
<accession>A0A7X6N092</accession>
<dbReference type="EMBL" id="JAAXPR010000019">
    <property type="protein sequence ID" value="NKZ20984.1"/>
    <property type="molecule type" value="Genomic_DNA"/>
</dbReference>
<dbReference type="GO" id="GO:0005886">
    <property type="term" value="C:plasma membrane"/>
    <property type="evidence" value="ECO:0007669"/>
    <property type="project" value="UniProtKB-SubCell"/>
</dbReference>
<organism evidence="9 10">
    <name type="scientific">Streptococcus ovuberis</name>
    <dbReference type="NCBI Taxonomy" id="1936207"/>
    <lineage>
        <taxon>Bacteria</taxon>
        <taxon>Bacillati</taxon>
        <taxon>Bacillota</taxon>
        <taxon>Bacilli</taxon>
        <taxon>Lactobacillales</taxon>
        <taxon>Streptococcaceae</taxon>
        <taxon>Streptococcus</taxon>
    </lineage>
</organism>
<dbReference type="RefSeq" id="WP_168549725.1">
    <property type="nucleotide sequence ID" value="NZ_JAAXPR010000019.1"/>
</dbReference>
<keyword evidence="6 7" id="KW-0472">Membrane</keyword>
<keyword evidence="4 7" id="KW-0812">Transmembrane</keyword>
<evidence type="ECO:0000256" key="7">
    <source>
        <dbReference type="RuleBase" id="RU363032"/>
    </source>
</evidence>
<dbReference type="AlphaFoldDB" id="A0A7X6N092"/>
<dbReference type="InterPro" id="IPR035906">
    <property type="entry name" value="MetI-like_sf"/>
</dbReference>